<dbReference type="EMBL" id="ABJB010461787">
    <property type="status" value="NOT_ANNOTATED_CDS"/>
    <property type="molecule type" value="Genomic_DNA"/>
</dbReference>
<gene>
    <name evidence="2" type="ORF">IscW_ISCW022809</name>
</gene>
<feature type="region of interest" description="Disordered" evidence="1">
    <location>
        <begin position="62"/>
        <end position="179"/>
    </location>
</feature>
<accession>B7QET4</accession>
<dbReference type="AlphaFoldDB" id="B7QET4"/>
<organism>
    <name type="scientific">Ixodes scapularis</name>
    <name type="common">Black-legged tick</name>
    <name type="synonym">Deer tick</name>
    <dbReference type="NCBI Taxonomy" id="6945"/>
    <lineage>
        <taxon>Eukaryota</taxon>
        <taxon>Metazoa</taxon>
        <taxon>Ecdysozoa</taxon>
        <taxon>Arthropoda</taxon>
        <taxon>Chelicerata</taxon>
        <taxon>Arachnida</taxon>
        <taxon>Acari</taxon>
        <taxon>Parasitiformes</taxon>
        <taxon>Ixodida</taxon>
        <taxon>Ixodoidea</taxon>
        <taxon>Ixodidae</taxon>
        <taxon>Ixodinae</taxon>
        <taxon>Ixodes</taxon>
    </lineage>
</organism>
<feature type="compositionally biased region" description="Basic and acidic residues" evidence="1">
    <location>
        <begin position="106"/>
        <end position="122"/>
    </location>
</feature>
<sequence>MLEDVRPRSPDMPVCRRRRSWAGLSVVGAARSTSARASCMARAARRSRTPQRDVAARVVWAAGAARIEGRPPLGGRPSARKPRRPGSAHAHGDSPEAPGPAQKRARAADRAPHGARGPETRGSRSGNGTSGPRSRALAGRGRQRALADSVRTAERHVCSERERGSMPAAERYHSEICSL</sequence>
<evidence type="ECO:0000313" key="3">
    <source>
        <dbReference type="EnsemblMetazoa" id="ISCW022809-PA"/>
    </source>
</evidence>
<reference evidence="3" key="2">
    <citation type="submission" date="2020-05" db="UniProtKB">
        <authorList>
            <consortium name="EnsemblMetazoa"/>
        </authorList>
    </citation>
    <scope>IDENTIFICATION</scope>
    <source>
        <strain evidence="3">wikel</strain>
    </source>
</reference>
<dbReference type="VEuPathDB" id="VectorBase:ISCI022809"/>
<reference evidence="2 4" key="1">
    <citation type="submission" date="2008-03" db="EMBL/GenBank/DDBJ databases">
        <title>Annotation of Ixodes scapularis.</title>
        <authorList>
            <consortium name="Ixodes scapularis Genome Project Consortium"/>
            <person name="Caler E."/>
            <person name="Hannick L.I."/>
            <person name="Bidwell S."/>
            <person name="Joardar V."/>
            <person name="Thiagarajan M."/>
            <person name="Amedeo P."/>
            <person name="Galinsky K.J."/>
            <person name="Schobel S."/>
            <person name="Inman J."/>
            <person name="Hostetler J."/>
            <person name="Miller J."/>
            <person name="Hammond M."/>
            <person name="Megy K."/>
            <person name="Lawson D."/>
            <person name="Kodira C."/>
            <person name="Sutton G."/>
            <person name="Meyer J."/>
            <person name="Hill C.A."/>
            <person name="Birren B."/>
            <person name="Nene V."/>
            <person name="Collins F."/>
            <person name="Alarcon-Chaidez F."/>
            <person name="Wikel S."/>
            <person name="Strausberg R."/>
        </authorList>
    </citation>
    <scope>NUCLEOTIDE SEQUENCE [LARGE SCALE GENOMIC DNA]</scope>
    <source>
        <strain evidence="4">Wikel</strain>
        <strain evidence="2">Wikel colony</strain>
    </source>
</reference>
<dbReference type="PaxDb" id="6945-B7QET4"/>
<name>B7QET4_IXOSC</name>
<feature type="compositionally biased region" description="Low complexity" evidence="1">
    <location>
        <begin position="123"/>
        <end position="147"/>
    </location>
</feature>
<dbReference type="Proteomes" id="UP000001555">
    <property type="component" value="Unassembled WGS sequence"/>
</dbReference>
<dbReference type="InParanoid" id="B7QET4"/>
<proteinExistence type="predicted"/>
<feature type="compositionally biased region" description="Basic and acidic residues" evidence="1">
    <location>
        <begin position="151"/>
        <end position="179"/>
    </location>
</feature>
<dbReference type="VEuPathDB" id="VectorBase:ISCW022809"/>
<evidence type="ECO:0000313" key="2">
    <source>
        <dbReference type="EMBL" id="EEC17356.1"/>
    </source>
</evidence>
<protein>
    <submittedName>
        <fullName evidence="2 3">Uncharacterized protein</fullName>
    </submittedName>
</protein>
<dbReference type="EMBL" id="DS922315">
    <property type="protein sequence ID" value="EEC17356.1"/>
    <property type="molecule type" value="Genomic_DNA"/>
</dbReference>
<dbReference type="HOGENOM" id="CLU_1505111_0_0_1"/>
<keyword evidence="4" id="KW-1185">Reference proteome</keyword>
<evidence type="ECO:0000313" key="4">
    <source>
        <dbReference type="Proteomes" id="UP000001555"/>
    </source>
</evidence>
<evidence type="ECO:0000256" key="1">
    <source>
        <dbReference type="SAM" id="MobiDB-lite"/>
    </source>
</evidence>
<dbReference type="EnsemblMetazoa" id="ISCW022809-RA">
    <property type="protein sequence ID" value="ISCW022809-PA"/>
    <property type="gene ID" value="ISCW022809"/>
</dbReference>